<dbReference type="PANTHER" id="PTHR11362:SF141">
    <property type="entry name" value="PHOSPHATIDYLETHANOLAMINE-BINDING PROTEIN"/>
    <property type="match status" value="1"/>
</dbReference>
<dbReference type="GO" id="GO:0046578">
    <property type="term" value="P:regulation of Ras protein signal transduction"/>
    <property type="evidence" value="ECO:0007669"/>
    <property type="project" value="TreeGrafter"/>
</dbReference>
<dbReference type="InterPro" id="IPR008914">
    <property type="entry name" value="PEBP"/>
</dbReference>
<feature type="signal peptide" evidence="2">
    <location>
        <begin position="1"/>
        <end position="21"/>
    </location>
</feature>
<dbReference type="AlphaFoldDB" id="A0A6A6CNU3"/>
<dbReference type="GO" id="GO:0030414">
    <property type="term" value="F:peptidase inhibitor activity"/>
    <property type="evidence" value="ECO:0007669"/>
    <property type="project" value="TreeGrafter"/>
</dbReference>
<dbReference type="GO" id="GO:0005543">
    <property type="term" value="F:phospholipid binding"/>
    <property type="evidence" value="ECO:0007669"/>
    <property type="project" value="TreeGrafter"/>
</dbReference>
<feature type="region of interest" description="Disordered" evidence="1">
    <location>
        <begin position="199"/>
        <end position="219"/>
    </location>
</feature>
<keyword evidence="4" id="KW-1185">Reference proteome</keyword>
<evidence type="ECO:0008006" key="5">
    <source>
        <dbReference type="Google" id="ProtNLM"/>
    </source>
</evidence>
<dbReference type="PANTHER" id="PTHR11362">
    <property type="entry name" value="PHOSPHATIDYLETHANOLAMINE-BINDING PROTEIN"/>
    <property type="match status" value="1"/>
</dbReference>
<evidence type="ECO:0000256" key="1">
    <source>
        <dbReference type="SAM" id="MobiDB-lite"/>
    </source>
</evidence>
<dbReference type="InterPro" id="IPR036610">
    <property type="entry name" value="PEBP-like_sf"/>
</dbReference>
<name>A0A6A6CNU3_ZASCE</name>
<dbReference type="EMBL" id="ML993589">
    <property type="protein sequence ID" value="KAF2168721.1"/>
    <property type="molecule type" value="Genomic_DNA"/>
</dbReference>
<sequence>MKTRIFHLLTVALALPLQVWAETPPNFQPSTDNRLAVAYNSTTVTPNQLFQPAAIANAPTVSYNRTLQGPYMIAMFDLSITYADFAGPTTDLVPGLGTNTTTYLHWLRTNVTQTPGAVLGGSANDTAAYVSPAPPATDAPHTYILYLFPQPTNFTLPAVDAGRNLSAGSMNRYNFSIQALADAAGQPVAANYFRATSMPTNSTTNGTTSPGVQPSTGSAASFKSSVWFTTVAVAVGIVMAM</sequence>
<dbReference type="SUPFAM" id="SSF49777">
    <property type="entry name" value="PEBP-like"/>
    <property type="match status" value="1"/>
</dbReference>
<feature type="chain" id="PRO_5025403874" description="PEBP-like protein" evidence="2">
    <location>
        <begin position="22"/>
        <end position="241"/>
    </location>
</feature>
<dbReference type="GeneID" id="54558798"/>
<evidence type="ECO:0000313" key="4">
    <source>
        <dbReference type="Proteomes" id="UP000799537"/>
    </source>
</evidence>
<gene>
    <name evidence="3" type="ORF">M409DRAFT_20739</name>
</gene>
<dbReference type="CDD" id="cd00866">
    <property type="entry name" value="PEBP_euk"/>
    <property type="match status" value="1"/>
</dbReference>
<dbReference type="Proteomes" id="UP000799537">
    <property type="component" value="Unassembled WGS sequence"/>
</dbReference>
<proteinExistence type="predicted"/>
<accession>A0A6A6CNU3</accession>
<dbReference type="OrthoDB" id="2506647at2759"/>
<dbReference type="RefSeq" id="XP_033669610.1">
    <property type="nucleotide sequence ID" value="XM_033805526.1"/>
</dbReference>
<dbReference type="Pfam" id="PF01161">
    <property type="entry name" value="PBP"/>
    <property type="match status" value="1"/>
</dbReference>
<reference evidence="3" key="1">
    <citation type="journal article" date="2020" name="Stud. Mycol.">
        <title>101 Dothideomycetes genomes: a test case for predicting lifestyles and emergence of pathogens.</title>
        <authorList>
            <person name="Haridas S."/>
            <person name="Albert R."/>
            <person name="Binder M."/>
            <person name="Bloem J."/>
            <person name="Labutti K."/>
            <person name="Salamov A."/>
            <person name="Andreopoulos B."/>
            <person name="Baker S."/>
            <person name="Barry K."/>
            <person name="Bills G."/>
            <person name="Bluhm B."/>
            <person name="Cannon C."/>
            <person name="Castanera R."/>
            <person name="Culley D."/>
            <person name="Daum C."/>
            <person name="Ezra D."/>
            <person name="Gonzalez J."/>
            <person name="Henrissat B."/>
            <person name="Kuo A."/>
            <person name="Liang C."/>
            <person name="Lipzen A."/>
            <person name="Lutzoni F."/>
            <person name="Magnuson J."/>
            <person name="Mondo S."/>
            <person name="Nolan M."/>
            <person name="Ohm R."/>
            <person name="Pangilinan J."/>
            <person name="Park H.-J."/>
            <person name="Ramirez L."/>
            <person name="Alfaro M."/>
            <person name="Sun H."/>
            <person name="Tritt A."/>
            <person name="Yoshinaga Y."/>
            <person name="Zwiers L.-H."/>
            <person name="Turgeon B."/>
            <person name="Goodwin S."/>
            <person name="Spatafora J."/>
            <person name="Crous P."/>
            <person name="Grigoriev I."/>
        </authorList>
    </citation>
    <scope>NUCLEOTIDE SEQUENCE</scope>
    <source>
        <strain evidence="3">ATCC 36951</strain>
    </source>
</reference>
<keyword evidence="2" id="KW-0732">Signal</keyword>
<dbReference type="InterPro" id="IPR035810">
    <property type="entry name" value="PEBP_euk"/>
</dbReference>
<dbReference type="GO" id="GO:0030162">
    <property type="term" value="P:regulation of proteolysis"/>
    <property type="evidence" value="ECO:0007669"/>
    <property type="project" value="TreeGrafter"/>
</dbReference>
<protein>
    <recommendedName>
        <fullName evidence="5">PEBP-like protein</fullName>
    </recommendedName>
</protein>
<evidence type="ECO:0000256" key="2">
    <source>
        <dbReference type="SAM" id="SignalP"/>
    </source>
</evidence>
<feature type="compositionally biased region" description="Low complexity" evidence="1">
    <location>
        <begin position="199"/>
        <end position="211"/>
    </location>
</feature>
<dbReference type="Gene3D" id="3.90.280.10">
    <property type="entry name" value="PEBP-like"/>
    <property type="match status" value="1"/>
</dbReference>
<organism evidence="3 4">
    <name type="scientific">Zasmidium cellare ATCC 36951</name>
    <dbReference type="NCBI Taxonomy" id="1080233"/>
    <lineage>
        <taxon>Eukaryota</taxon>
        <taxon>Fungi</taxon>
        <taxon>Dikarya</taxon>
        <taxon>Ascomycota</taxon>
        <taxon>Pezizomycotina</taxon>
        <taxon>Dothideomycetes</taxon>
        <taxon>Dothideomycetidae</taxon>
        <taxon>Mycosphaerellales</taxon>
        <taxon>Mycosphaerellaceae</taxon>
        <taxon>Zasmidium</taxon>
    </lineage>
</organism>
<evidence type="ECO:0000313" key="3">
    <source>
        <dbReference type="EMBL" id="KAF2168721.1"/>
    </source>
</evidence>